<organism evidence="1 2">
    <name type="scientific">Portunus trituberculatus</name>
    <name type="common">Swimming crab</name>
    <name type="synonym">Neptunus trituberculatus</name>
    <dbReference type="NCBI Taxonomy" id="210409"/>
    <lineage>
        <taxon>Eukaryota</taxon>
        <taxon>Metazoa</taxon>
        <taxon>Ecdysozoa</taxon>
        <taxon>Arthropoda</taxon>
        <taxon>Crustacea</taxon>
        <taxon>Multicrustacea</taxon>
        <taxon>Malacostraca</taxon>
        <taxon>Eumalacostraca</taxon>
        <taxon>Eucarida</taxon>
        <taxon>Decapoda</taxon>
        <taxon>Pleocyemata</taxon>
        <taxon>Brachyura</taxon>
        <taxon>Eubrachyura</taxon>
        <taxon>Portunoidea</taxon>
        <taxon>Portunidae</taxon>
        <taxon>Portuninae</taxon>
        <taxon>Portunus</taxon>
    </lineage>
</organism>
<gene>
    <name evidence="1" type="ORF">E2C01_080330</name>
</gene>
<dbReference type="EMBL" id="VSRR010068771">
    <property type="protein sequence ID" value="MPC85549.1"/>
    <property type="molecule type" value="Genomic_DNA"/>
</dbReference>
<reference evidence="1 2" key="1">
    <citation type="submission" date="2019-05" db="EMBL/GenBank/DDBJ databases">
        <title>Another draft genome of Portunus trituberculatus and its Hox gene families provides insights of decapod evolution.</title>
        <authorList>
            <person name="Jeong J.-H."/>
            <person name="Song I."/>
            <person name="Kim S."/>
            <person name="Choi T."/>
            <person name="Kim D."/>
            <person name="Ryu S."/>
            <person name="Kim W."/>
        </authorList>
    </citation>
    <scope>NUCLEOTIDE SEQUENCE [LARGE SCALE GENOMIC DNA]</scope>
    <source>
        <tissue evidence="1">Muscle</tissue>
    </source>
</reference>
<dbReference type="Proteomes" id="UP000324222">
    <property type="component" value="Unassembled WGS sequence"/>
</dbReference>
<name>A0A5B7ITT8_PORTR</name>
<evidence type="ECO:0000313" key="1">
    <source>
        <dbReference type="EMBL" id="MPC85549.1"/>
    </source>
</evidence>
<proteinExistence type="predicted"/>
<comment type="caution">
    <text evidence="1">The sequence shown here is derived from an EMBL/GenBank/DDBJ whole genome shotgun (WGS) entry which is preliminary data.</text>
</comment>
<dbReference type="AlphaFoldDB" id="A0A5B7ITT8"/>
<accession>A0A5B7ITT8</accession>
<protein>
    <submittedName>
        <fullName evidence="1">Uncharacterized protein</fullName>
    </submittedName>
</protein>
<keyword evidence="2" id="KW-1185">Reference proteome</keyword>
<evidence type="ECO:0000313" key="2">
    <source>
        <dbReference type="Proteomes" id="UP000324222"/>
    </source>
</evidence>
<sequence length="64" mass="7057">MEQTQMSNTSTHMQRLDAMQWHALQLVGRDGQQQEEQTGVIGRMCQALRAGGVSSQCMEASTMG</sequence>